<feature type="domain" description="HTH arsR-type" evidence="4">
    <location>
        <begin position="1"/>
        <end position="95"/>
    </location>
</feature>
<dbReference type="NCBIfam" id="NF033788">
    <property type="entry name" value="HTH_metalloreg"/>
    <property type="match status" value="1"/>
</dbReference>
<evidence type="ECO:0000313" key="5">
    <source>
        <dbReference type="EMBL" id="GAE02839.1"/>
    </source>
</evidence>
<dbReference type="Proteomes" id="UP000054164">
    <property type="component" value="Unassembled WGS sequence"/>
</dbReference>
<proteinExistence type="predicted"/>
<dbReference type="HOGENOM" id="CLU_1335589_0_0_9"/>
<keyword evidence="3" id="KW-0804">Transcription</keyword>
<name>A0A0S6U9C3_CLOBO</name>
<dbReference type="RefSeq" id="WP_051394145.1">
    <property type="nucleotide sequence ID" value="NZ_DF384213.1"/>
</dbReference>
<dbReference type="InterPro" id="IPR011991">
    <property type="entry name" value="ArsR-like_HTH"/>
</dbReference>
<dbReference type="InterPro" id="IPR036390">
    <property type="entry name" value="WH_DNA-bd_sf"/>
</dbReference>
<dbReference type="PANTHER" id="PTHR33154">
    <property type="entry name" value="TRANSCRIPTIONAL REGULATOR, ARSR FAMILY"/>
    <property type="match status" value="1"/>
</dbReference>
<dbReference type="CDD" id="cd00090">
    <property type="entry name" value="HTH_ARSR"/>
    <property type="match status" value="1"/>
</dbReference>
<dbReference type="GO" id="GO:0003700">
    <property type="term" value="F:DNA-binding transcription factor activity"/>
    <property type="evidence" value="ECO:0007669"/>
    <property type="project" value="InterPro"/>
</dbReference>
<dbReference type="PROSITE" id="PS50987">
    <property type="entry name" value="HTH_ARSR_2"/>
    <property type="match status" value="1"/>
</dbReference>
<dbReference type="EMBL" id="DF384213">
    <property type="protein sequence ID" value="GAE02839.1"/>
    <property type="molecule type" value="Genomic_DNA"/>
</dbReference>
<keyword evidence="1" id="KW-0805">Transcription regulation</keyword>
<dbReference type="Pfam" id="PF01022">
    <property type="entry name" value="HTH_5"/>
    <property type="match status" value="1"/>
</dbReference>
<keyword evidence="2" id="KW-0238">DNA-binding</keyword>
<evidence type="ECO:0000256" key="2">
    <source>
        <dbReference type="ARBA" id="ARBA00023125"/>
    </source>
</evidence>
<dbReference type="Gene3D" id="1.10.10.10">
    <property type="entry name" value="Winged helix-like DNA-binding domain superfamily/Winged helix DNA-binding domain"/>
    <property type="match status" value="1"/>
</dbReference>
<dbReference type="InterPro" id="IPR036388">
    <property type="entry name" value="WH-like_DNA-bd_sf"/>
</dbReference>
<sequence length="205" mass="23939">MDIVQMLKALGDETRIRILNLLKNEELCVCEIEHILGITQSNASRHLTKLSILKIVDYEKKAQWVYYKLSKKTLEQFPFIKELLENELNKIDICKNDIEILIKYKKSGMTCEDEKFITARQTIQSINKWIMYKKGLLSLAVRKLISIDISKYKDSQGKLILLDIISVLSQIQKIQPTNDVVEYIDNAIKGEYLNKKDIKEIEKLF</sequence>
<protein>
    <submittedName>
        <fullName evidence="5">ArsR family transcriptional regulator</fullName>
    </submittedName>
</protein>
<reference evidence="5" key="1">
    <citation type="submission" date="2013-10" db="EMBL/GenBank/DDBJ databases">
        <title>Draft genome sequence of Clostridium botulinum type B strain Osaka05.</title>
        <authorList>
            <person name="Sakaguchi Y."/>
            <person name="Hosomi K."/>
            <person name="Uchiyama J."/>
            <person name="Ogura Y."/>
            <person name="Sakaguchi M."/>
            <person name="Kohda T."/>
            <person name="Mukamoto M."/>
            <person name="Misawa N."/>
            <person name="Matsuzaki S."/>
            <person name="Hayashi T."/>
            <person name="Kozaki S."/>
        </authorList>
    </citation>
    <scope>NUCLEOTIDE SEQUENCE</scope>
    <source>
        <strain evidence="5">Osaka05</strain>
    </source>
</reference>
<evidence type="ECO:0000256" key="1">
    <source>
        <dbReference type="ARBA" id="ARBA00023015"/>
    </source>
</evidence>
<accession>A0A0S6U9C3</accession>
<dbReference type="PRINTS" id="PR00778">
    <property type="entry name" value="HTHARSR"/>
</dbReference>
<dbReference type="SMART" id="SM00418">
    <property type="entry name" value="HTH_ARSR"/>
    <property type="match status" value="1"/>
</dbReference>
<evidence type="ECO:0000259" key="4">
    <source>
        <dbReference type="PROSITE" id="PS50987"/>
    </source>
</evidence>
<dbReference type="InterPro" id="IPR051081">
    <property type="entry name" value="HTH_MetalResp_TranReg"/>
</dbReference>
<evidence type="ECO:0000256" key="3">
    <source>
        <dbReference type="ARBA" id="ARBA00023163"/>
    </source>
</evidence>
<gene>
    <name evidence="5" type="ORF">CBO05C_2529</name>
</gene>
<dbReference type="PANTHER" id="PTHR33154:SF33">
    <property type="entry name" value="TRANSCRIPTIONAL REPRESSOR SDPR"/>
    <property type="match status" value="1"/>
</dbReference>
<dbReference type="AlphaFoldDB" id="A0A0S6U9C3"/>
<dbReference type="GO" id="GO:0003677">
    <property type="term" value="F:DNA binding"/>
    <property type="evidence" value="ECO:0007669"/>
    <property type="project" value="UniProtKB-KW"/>
</dbReference>
<dbReference type="SUPFAM" id="SSF46785">
    <property type="entry name" value="Winged helix' DNA-binding domain"/>
    <property type="match status" value="1"/>
</dbReference>
<dbReference type="InterPro" id="IPR001845">
    <property type="entry name" value="HTH_ArsR_DNA-bd_dom"/>
</dbReference>
<organism evidence="5">
    <name type="scientific">Clostridium botulinum B str. Osaka05</name>
    <dbReference type="NCBI Taxonomy" id="1407017"/>
    <lineage>
        <taxon>Bacteria</taxon>
        <taxon>Bacillati</taxon>
        <taxon>Bacillota</taxon>
        <taxon>Clostridia</taxon>
        <taxon>Eubacteriales</taxon>
        <taxon>Clostridiaceae</taxon>
        <taxon>Clostridium</taxon>
    </lineage>
</organism>